<evidence type="ECO:0000256" key="1">
    <source>
        <dbReference type="SAM" id="Phobius"/>
    </source>
</evidence>
<dbReference type="AlphaFoldDB" id="A0A9P8CS06"/>
<dbReference type="RefSeq" id="XP_046120619.1">
    <property type="nucleotide sequence ID" value="XM_046260096.1"/>
</dbReference>
<protein>
    <recommendedName>
        <fullName evidence="4">Adhesin domain-containing protein</fullName>
    </recommendedName>
</protein>
<dbReference type="GeneID" id="70290999"/>
<dbReference type="EMBL" id="MU251247">
    <property type="protein sequence ID" value="KAG9256695.1"/>
    <property type="molecule type" value="Genomic_DNA"/>
</dbReference>
<proteinExistence type="predicted"/>
<evidence type="ECO:0008006" key="4">
    <source>
        <dbReference type="Google" id="ProtNLM"/>
    </source>
</evidence>
<evidence type="ECO:0000313" key="3">
    <source>
        <dbReference type="Proteomes" id="UP000887229"/>
    </source>
</evidence>
<dbReference type="Proteomes" id="UP000887229">
    <property type="component" value="Unassembled WGS sequence"/>
</dbReference>
<keyword evidence="1" id="KW-1133">Transmembrane helix</keyword>
<keyword evidence="1" id="KW-0812">Transmembrane</keyword>
<comment type="caution">
    <text evidence="2">The sequence shown here is derived from an EMBL/GenBank/DDBJ whole genome shotgun (WGS) entry which is preliminary data.</text>
</comment>
<keyword evidence="3" id="KW-1185">Reference proteome</keyword>
<sequence>MSVNEKQPVLSDNALYSARDEVEYQHEGRDRRPKGRAFYLVGGFVMTILLFVACGHWMSINGFQFGHLDLSDIVNQEMRPATTSYDDSVRLPNYCRNTPQRLPSTSQALTMSSGHNITIVQRVEMPDPHDKDMRPLGVSGAIIFRQTDGDHHADEVEIETIVNDESIQFNSDWDAAAQRLTLVMPHGVKGWRDNLGPCMDIRVTVWIAPGSTVAQLTADTVHLSIDILEDLDLQVDDRTTLKTVVRNVNAPEKKGSRQTPYSLASREIEIETSSGQVKGWYPLYDLLKIHTASGDITTCVGQNDAWGSDPKPAVLNVSSISGTVVVKEELDTDVPDRDYVVSMRSGSGSLSGDVAISSRASFGSVSGSLDLTLLPVLERTTAMAELAPKLATLTRSGSVKVNLLEPLWTDGARRSAEAVGVTPLSHLQSEHKSISGDIDLYYPASWTGDFRAQTMTGSQRFRGDGLHTRKQGGIPKVVVGHKGEGASQLTVETVTGREDFLVGREDWEL</sequence>
<keyword evidence="1" id="KW-0472">Membrane</keyword>
<accession>A0A9P8CS06</accession>
<feature type="transmembrane region" description="Helical" evidence="1">
    <location>
        <begin position="37"/>
        <end position="58"/>
    </location>
</feature>
<dbReference type="OrthoDB" id="3539644at2759"/>
<evidence type="ECO:0000313" key="2">
    <source>
        <dbReference type="EMBL" id="KAG9256695.1"/>
    </source>
</evidence>
<organism evidence="2 3">
    <name type="scientific">Emericellopsis atlantica</name>
    <dbReference type="NCBI Taxonomy" id="2614577"/>
    <lineage>
        <taxon>Eukaryota</taxon>
        <taxon>Fungi</taxon>
        <taxon>Dikarya</taxon>
        <taxon>Ascomycota</taxon>
        <taxon>Pezizomycotina</taxon>
        <taxon>Sordariomycetes</taxon>
        <taxon>Hypocreomycetidae</taxon>
        <taxon>Hypocreales</taxon>
        <taxon>Bionectriaceae</taxon>
        <taxon>Emericellopsis</taxon>
    </lineage>
</organism>
<gene>
    <name evidence="2" type="ORF">F5Z01DRAFT_483222</name>
</gene>
<name>A0A9P8CS06_9HYPO</name>
<reference evidence="2" key="1">
    <citation type="journal article" date="2021" name="IMA Fungus">
        <title>Genomic characterization of three marine fungi, including Emericellopsis atlantica sp. nov. with signatures of a generalist lifestyle and marine biomass degradation.</title>
        <authorList>
            <person name="Hagestad O.C."/>
            <person name="Hou L."/>
            <person name="Andersen J.H."/>
            <person name="Hansen E.H."/>
            <person name="Altermark B."/>
            <person name="Li C."/>
            <person name="Kuhnert E."/>
            <person name="Cox R.J."/>
            <person name="Crous P.W."/>
            <person name="Spatafora J.W."/>
            <person name="Lail K."/>
            <person name="Amirebrahimi M."/>
            <person name="Lipzen A."/>
            <person name="Pangilinan J."/>
            <person name="Andreopoulos W."/>
            <person name="Hayes R.D."/>
            <person name="Ng V."/>
            <person name="Grigoriev I.V."/>
            <person name="Jackson S.A."/>
            <person name="Sutton T.D.S."/>
            <person name="Dobson A.D.W."/>
            <person name="Rama T."/>
        </authorList>
    </citation>
    <scope>NUCLEOTIDE SEQUENCE</scope>
    <source>
        <strain evidence="2">TS7</strain>
    </source>
</reference>